<organism evidence="1 2">
    <name type="scientific">Mucuna pruriens</name>
    <name type="common">Velvet bean</name>
    <name type="synonym">Dolichos pruriens</name>
    <dbReference type="NCBI Taxonomy" id="157652"/>
    <lineage>
        <taxon>Eukaryota</taxon>
        <taxon>Viridiplantae</taxon>
        <taxon>Streptophyta</taxon>
        <taxon>Embryophyta</taxon>
        <taxon>Tracheophyta</taxon>
        <taxon>Spermatophyta</taxon>
        <taxon>Magnoliopsida</taxon>
        <taxon>eudicotyledons</taxon>
        <taxon>Gunneridae</taxon>
        <taxon>Pentapetalae</taxon>
        <taxon>rosids</taxon>
        <taxon>fabids</taxon>
        <taxon>Fabales</taxon>
        <taxon>Fabaceae</taxon>
        <taxon>Papilionoideae</taxon>
        <taxon>50 kb inversion clade</taxon>
        <taxon>NPAAA clade</taxon>
        <taxon>indigoferoid/millettioid clade</taxon>
        <taxon>Phaseoleae</taxon>
        <taxon>Mucuna</taxon>
    </lineage>
</organism>
<sequence length="167" mass="18990">MDPILDYLQKEIVSNDPQEARKLWKEASRYVVVSRQLYRRGFSYPLLKCLDIKDGEYVIKEMYKGICGTHIGGRALTSKIARKQDTVGRLSRRTTQTSREDVIICGYTQSTTRATTLDHLTMVVLYVGVHILGLFPLTTSQIKFLIVAIDYFTKLVEAEPVATITVK</sequence>
<keyword evidence="2" id="KW-1185">Reference proteome</keyword>
<name>A0A371FCS6_MUCPR</name>
<reference evidence="1" key="1">
    <citation type="submission" date="2018-05" db="EMBL/GenBank/DDBJ databases">
        <title>Draft genome of Mucuna pruriens seed.</title>
        <authorList>
            <person name="Nnadi N.E."/>
            <person name="Vos R."/>
            <person name="Hasami M.H."/>
            <person name="Devisetty U.K."/>
            <person name="Aguiy J.C."/>
        </authorList>
    </citation>
    <scope>NUCLEOTIDE SEQUENCE [LARGE SCALE GENOMIC DNA]</scope>
    <source>
        <strain evidence="1">JCA_2017</strain>
    </source>
</reference>
<dbReference type="PANTHER" id="PTHR48475">
    <property type="entry name" value="RIBONUCLEASE H"/>
    <property type="match status" value="1"/>
</dbReference>
<dbReference type="Proteomes" id="UP000257109">
    <property type="component" value="Unassembled WGS sequence"/>
</dbReference>
<evidence type="ECO:0000313" key="2">
    <source>
        <dbReference type="Proteomes" id="UP000257109"/>
    </source>
</evidence>
<gene>
    <name evidence="1" type="ORF">CR513_43952</name>
</gene>
<evidence type="ECO:0000313" key="1">
    <source>
        <dbReference type="EMBL" id="RDX76099.1"/>
    </source>
</evidence>
<protein>
    <submittedName>
        <fullName evidence="1">Uncharacterized protein</fullName>
    </submittedName>
</protein>
<dbReference type="AlphaFoldDB" id="A0A371FCS6"/>
<dbReference type="EMBL" id="QJKJ01009626">
    <property type="protein sequence ID" value="RDX76099.1"/>
    <property type="molecule type" value="Genomic_DNA"/>
</dbReference>
<comment type="caution">
    <text evidence="1">The sequence shown here is derived from an EMBL/GenBank/DDBJ whole genome shotgun (WGS) entry which is preliminary data.</text>
</comment>
<accession>A0A371FCS6</accession>
<dbReference type="OrthoDB" id="1424201at2759"/>
<proteinExistence type="predicted"/>
<feature type="non-terminal residue" evidence="1">
    <location>
        <position position="1"/>
    </location>
</feature>
<dbReference type="PANTHER" id="PTHR48475:SF2">
    <property type="entry name" value="RIBONUCLEASE H"/>
    <property type="match status" value="1"/>
</dbReference>